<dbReference type="RefSeq" id="XP_030845610.1">
    <property type="nucleotide sequence ID" value="XM_030989750.1"/>
</dbReference>
<keyword evidence="15 18" id="KW-0862">Zinc</keyword>
<evidence type="ECO:0000256" key="1">
    <source>
        <dbReference type="ARBA" id="ARBA00000900"/>
    </source>
</evidence>
<dbReference type="AlphaFoldDB" id="A0A7M7P585"/>
<feature type="zinc finger region" description="TRAF-type" evidence="18">
    <location>
        <begin position="203"/>
        <end position="247"/>
    </location>
</feature>
<dbReference type="GO" id="GO:0061630">
    <property type="term" value="F:ubiquitin protein ligase activity"/>
    <property type="evidence" value="ECO:0000318"/>
    <property type="project" value="GO_Central"/>
</dbReference>
<dbReference type="GeneID" id="115925587"/>
<dbReference type="PROSITE" id="PS00518">
    <property type="entry name" value="ZF_RING_1"/>
    <property type="match status" value="1"/>
</dbReference>
<dbReference type="InterPro" id="IPR027139">
    <property type="entry name" value="TRAF6_RING-HC"/>
</dbReference>
<feature type="domain" description="TRAF-type" evidence="23">
    <location>
        <begin position="203"/>
        <end position="247"/>
    </location>
</feature>
<dbReference type="GO" id="GO:0005634">
    <property type="term" value="C:nucleus"/>
    <property type="evidence" value="ECO:0007669"/>
    <property type="project" value="UniProtKB-SubCell"/>
</dbReference>
<dbReference type="PANTHER" id="PTHR10131:SF152">
    <property type="entry name" value="TNF RECEPTOR-ASSOCIATED FACTOR 6"/>
    <property type="match status" value="1"/>
</dbReference>
<dbReference type="PROSITE" id="PS50144">
    <property type="entry name" value="MATH"/>
    <property type="match status" value="1"/>
</dbReference>
<evidence type="ECO:0000256" key="6">
    <source>
        <dbReference type="ARBA" id="ARBA00006608"/>
    </source>
</evidence>
<keyword evidence="25" id="KW-1185">Reference proteome</keyword>
<dbReference type="EnsemblMetazoa" id="XM_030989750">
    <property type="protein sequence ID" value="XP_030845610"/>
    <property type="gene ID" value="LOC115925587"/>
</dbReference>
<comment type="subcellular location">
    <subcellularLocation>
        <location evidence="4">Cytoplasm</location>
        <location evidence="4">Cell cortex</location>
    </subcellularLocation>
    <subcellularLocation>
        <location evidence="3">Lipid droplet</location>
    </subcellularLocation>
    <subcellularLocation>
        <location evidence="2">Nucleus</location>
    </subcellularLocation>
</comment>
<keyword evidence="8" id="KW-0963">Cytoplasm</keyword>
<evidence type="ECO:0000259" key="23">
    <source>
        <dbReference type="PROSITE" id="PS50145"/>
    </source>
</evidence>
<dbReference type="SUPFAM" id="SSF49599">
    <property type="entry name" value="TRAF domain-like"/>
    <property type="match status" value="2"/>
</dbReference>
<dbReference type="InterPro" id="IPR013083">
    <property type="entry name" value="Znf_RING/FYVE/PHD"/>
</dbReference>
<reference evidence="24" key="2">
    <citation type="submission" date="2021-01" db="UniProtKB">
        <authorList>
            <consortium name="EnsemblMetazoa"/>
        </authorList>
    </citation>
    <scope>IDENTIFICATION</scope>
</reference>
<dbReference type="GO" id="GO:0005737">
    <property type="term" value="C:cytoplasm"/>
    <property type="evidence" value="ECO:0000318"/>
    <property type="project" value="GO_Central"/>
</dbReference>
<dbReference type="GO" id="GO:0042981">
    <property type="term" value="P:regulation of apoptotic process"/>
    <property type="evidence" value="ECO:0007669"/>
    <property type="project" value="InterPro"/>
</dbReference>
<dbReference type="KEGG" id="spu:115925587"/>
<keyword evidence="16" id="KW-0539">Nucleus</keyword>
<dbReference type="PANTHER" id="PTHR10131">
    <property type="entry name" value="TNF RECEPTOR ASSOCIATED FACTOR"/>
    <property type="match status" value="1"/>
</dbReference>
<feature type="domain" description="TRAF-type" evidence="23">
    <location>
        <begin position="258"/>
        <end position="312"/>
    </location>
</feature>
<reference evidence="25" key="1">
    <citation type="submission" date="2015-02" db="EMBL/GenBank/DDBJ databases">
        <title>Genome sequencing for Strongylocentrotus purpuratus.</title>
        <authorList>
            <person name="Murali S."/>
            <person name="Liu Y."/>
            <person name="Vee V."/>
            <person name="English A."/>
            <person name="Wang M."/>
            <person name="Skinner E."/>
            <person name="Han Y."/>
            <person name="Muzny D.M."/>
            <person name="Worley K.C."/>
            <person name="Gibbs R.A."/>
        </authorList>
    </citation>
    <scope>NUCLEOTIDE SEQUENCE</scope>
</reference>
<dbReference type="GO" id="GO:0005164">
    <property type="term" value="F:tumor necrosis factor receptor binding"/>
    <property type="evidence" value="ECO:0007669"/>
    <property type="project" value="InterPro"/>
</dbReference>
<evidence type="ECO:0000256" key="8">
    <source>
        <dbReference type="ARBA" id="ARBA00022490"/>
    </source>
</evidence>
<dbReference type="InterPro" id="IPR049342">
    <property type="entry name" value="TRAF1-6_MATH_dom"/>
</dbReference>
<dbReference type="RefSeq" id="XP_030845609.1">
    <property type="nucleotide sequence ID" value="XM_030989749.1"/>
</dbReference>
<dbReference type="InterPro" id="IPR037309">
    <property type="entry name" value="TRAF6_MATH"/>
</dbReference>
<dbReference type="FunFam" id="3.30.40.10:FF:001052">
    <property type="entry name" value="TNF receptor-associated factor 6"/>
    <property type="match status" value="1"/>
</dbReference>
<feature type="zinc finger region" description="TRAF-type" evidence="18">
    <location>
        <begin position="258"/>
        <end position="312"/>
    </location>
</feature>
<dbReference type="GO" id="GO:0008270">
    <property type="term" value="F:zinc ion binding"/>
    <property type="evidence" value="ECO:0007669"/>
    <property type="project" value="UniProtKB-KW"/>
</dbReference>
<dbReference type="InterPro" id="IPR012227">
    <property type="entry name" value="TNF_rcpt-assoc_TRAF_met"/>
</dbReference>
<dbReference type="RefSeq" id="XP_030845611.1">
    <property type="nucleotide sequence ID" value="XM_030989751.1"/>
</dbReference>
<dbReference type="FunFam" id="3.30.40.10:FF:000179">
    <property type="entry name" value="TNF receptor-associated factor"/>
    <property type="match status" value="1"/>
</dbReference>
<feature type="domain" description="RING-type" evidence="21">
    <location>
        <begin position="123"/>
        <end position="162"/>
    </location>
</feature>
<evidence type="ECO:0000256" key="11">
    <source>
        <dbReference type="ARBA" id="ARBA00022723"/>
    </source>
</evidence>
<dbReference type="FunFam" id="2.60.210.10:FF:000017">
    <property type="entry name" value="TNF receptor-associated factor"/>
    <property type="match status" value="1"/>
</dbReference>
<dbReference type="Pfam" id="PF21355">
    <property type="entry name" value="TRAF-mep_MATH"/>
    <property type="match status" value="1"/>
</dbReference>
<comment type="similarity">
    <text evidence="6">Belongs to the TNF receptor-associated factor family. A subfamily.</text>
</comment>
<evidence type="ECO:0000313" key="25">
    <source>
        <dbReference type="Proteomes" id="UP000007110"/>
    </source>
</evidence>
<keyword evidence="11 18" id="KW-0479">Metal-binding</keyword>
<dbReference type="Gene3D" id="2.60.210.10">
    <property type="entry name" value="Apoptosis, Tumor Necrosis Factor Receptor Associated Protein 2, Chain A"/>
    <property type="match status" value="1"/>
</dbReference>
<dbReference type="GO" id="GO:0043122">
    <property type="term" value="P:regulation of canonical NF-kappaB signal transduction"/>
    <property type="evidence" value="ECO:0000318"/>
    <property type="project" value="GO_Central"/>
</dbReference>
<evidence type="ECO:0000256" key="19">
    <source>
        <dbReference type="SAM" id="Coils"/>
    </source>
</evidence>
<dbReference type="CDD" id="cd16643">
    <property type="entry name" value="mRING-HC-C3HC3D_TRAF6"/>
    <property type="match status" value="1"/>
</dbReference>
<evidence type="ECO:0000256" key="2">
    <source>
        <dbReference type="ARBA" id="ARBA00004123"/>
    </source>
</evidence>
<accession>A0A7M7P585</accession>
<dbReference type="OrthoDB" id="6475149at2759"/>
<keyword evidence="10" id="KW-0808">Transferase</keyword>
<dbReference type="Pfam" id="PF02176">
    <property type="entry name" value="zf-TRAF"/>
    <property type="match status" value="2"/>
</dbReference>
<keyword evidence="12" id="KW-0677">Repeat</keyword>
<evidence type="ECO:0000256" key="20">
    <source>
        <dbReference type="SAM" id="MobiDB-lite"/>
    </source>
</evidence>
<dbReference type="OMA" id="FMHLQAL"/>
<dbReference type="GO" id="GO:0098978">
    <property type="term" value="C:glutamatergic synapse"/>
    <property type="evidence" value="ECO:0000318"/>
    <property type="project" value="GO_Central"/>
</dbReference>
<evidence type="ECO:0000313" key="24">
    <source>
        <dbReference type="EnsemblMetazoa" id="XP_030845611"/>
    </source>
</evidence>
<proteinExistence type="inferred from homology"/>
<evidence type="ECO:0000256" key="4">
    <source>
        <dbReference type="ARBA" id="ARBA00004544"/>
    </source>
</evidence>
<dbReference type="GO" id="GO:0005938">
    <property type="term" value="C:cell cortex"/>
    <property type="evidence" value="ECO:0007669"/>
    <property type="project" value="UniProtKB-SubCell"/>
</dbReference>
<evidence type="ECO:0000256" key="16">
    <source>
        <dbReference type="ARBA" id="ARBA00023242"/>
    </source>
</evidence>
<dbReference type="PIRSF" id="PIRSF015614">
    <property type="entry name" value="TRAF"/>
    <property type="match status" value="1"/>
</dbReference>
<dbReference type="FunCoup" id="A0A7M7P585">
    <property type="interactions" value="694"/>
</dbReference>
<dbReference type="GO" id="GO:0045087">
    <property type="term" value="P:innate immune response"/>
    <property type="evidence" value="ECO:0000318"/>
    <property type="project" value="GO_Central"/>
</dbReference>
<dbReference type="InterPro" id="IPR001841">
    <property type="entry name" value="Znf_RING"/>
</dbReference>
<dbReference type="InterPro" id="IPR008974">
    <property type="entry name" value="TRAF-like"/>
</dbReference>
<evidence type="ECO:0000256" key="17">
    <source>
        <dbReference type="ARBA" id="ARBA00030810"/>
    </source>
</evidence>
<dbReference type="EnsemblMetazoa" id="XM_030989751">
    <property type="protein sequence ID" value="XP_030845611"/>
    <property type="gene ID" value="LOC115925587"/>
</dbReference>
<dbReference type="SUPFAM" id="SSF57850">
    <property type="entry name" value="RING/U-box"/>
    <property type="match status" value="1"/>
</dbReference>
<dbReference type="PROSITE" id="PS50145">
    <property type="entry name" value="ZF_TRAF"/>
    <property type="match status" value="2"/>
</dbReference>
<evidence type="ECO:0000256" key="15">
    <source>
        <dbReference type="ARBA" id="ARBA00022833"/>
    </source>
</evidence>
<sequence length="631" mass="71984">MSGQYPCNSDPGLDPRYVGRPQSPNVNELRGIQRGYSSPTGGRHDVQQPTGPPPIPEAYYRNFGHIPATIQGHVGMTFNPDGNQCQVTGPLPLLRSPNRGAESPLPSGYDYHFEPTLDPKYECPICLMCLRDPVQTECGHRFCSDCIKRCLRNAGLRCPVDNVSLTEAQMFPDVCVRREILDLQARCPYQDCPDLLELRDIESHKESCSYRTEPCPNQCGASMRRRSIDRHVEKECPRRLIECQYCRGPLCFNQKERHHAECPKRPISCEYCHKEVLSDHLHIHHQHDCTEIPVPCQFASFGCSERLPKERMAIHVSQSMEAHLQLMAIHFQNQQTQLPRTTSYPGTSWRMGATYDSQMSEFATAAGGKITDVHEHGARKLDPEQLVRTQIGPSNYVTSPSVMPSFGSGAFDPMDQFRALRITVKELQEKEVWMRQKVIELESKAARKDSEIATLRNEVHSLQEETKDLREHVANGIFVWRLRKYSELRVSAERGEAMVRHSEGFYTGSCGYRLCVRVNINKSETRKVLYISLFVHFMQGKYDSSLEWPFRGSITLSLVDQNIDPELKQKNITERLVAKSNLDAFKKPKTARNHKGFGYMEFASIESLEKEGLFIKDNTILIKVEVHPQSN</sequence>
<dbReference type="FunFam" id="3.30.40.10:FF:000211">
    <property type="entry name" value="TNF receptor-associated factor"/>
    <property type="match status" value="1"/>
</dbReference>
<dbReference type="GO" id="GO:0035591">
    <property type="term" value="F:signaling adaptor activity"/>
    <property type="evidence" value="ECO:0000318"/>
    <property type="project" value="GO_Central"/>
</dbReference>
<comment type="catalytic activity">
    <reaction evidence="1">
        <text>S-ubiquitinyl-[E2 ubiquitin-conjugating enzyme]-L-cysteine + [acceptor protein]-L-lysine = [E2 ubiquitin-conjugating enzyme]-L-cysteine + N(6)-ubiquitinyl-[acceptor protein]-L-lysine.</text>
        <dbReference type="EC" id="2.3.2.27"/>
    </reaction>
</comment>
<dbReference type="PROSITE" id="PS50089">
    <property type="entry name" value="ZF_RING_2"/>
    <property type="match status" value="1"/>
</dbReference>
<feature type="coiled-coil region" evidence="19">
    <location>
        <begin position="438"/>
        <end position="472"/>
    </location>
</feature>
<keyword evidence="9" id="KW-0551">Lipid droplet</keyword>
<evidence type="ECO:0000256" key="7">
    <source>
        <dbReference type="ARBA" id="ARBA00012483"/>
    </source>
</evidence>
<dbReference type="GO" id="GO:0009898">
    <property type="term" value="C:cytoplasmic side of plasma membrane"/>
    <property type="evidence" value="ECO:0000318"/>
    <property type="project" value="GO_Central"/>
</dbReference>
<evidence type="ECO:0000259" key="22">
    <source>
        <dbReference type="PROSITE" id="PS50144"/>
    </source>
</evidence>
<keyword evidence="14" id="KW-0833">Ubl conjugation pathway</keyword>
<evidence type="ECO:0000256" key="10">
    <source>
        <dbReference type="ARBA" id="ARBA00022679"/>
    </source>
</evidence>
<feature type="domain" description="MATH" evidence="22">
    <location>
        <begin position="475"/>
        <end position="626"/>
    </location>
</feature>
<dbReference type="UniPathway" id="UPA00143"/>
<comment type="pathway">
    <text evidence="5">Protein modification; protein ubiquitination.</text>
</comment>
<dbReference type="GO" id="GO:0016567">
    <property type="term" value="P:protein ubiquitination"/>
    <property type="evidence" value="ECO:0007669"/>
    <property type="project" value="UniProtKB-UniPathway"/>
</dbReference>
<dbReference type="InterPro" id="IPR017907">
    <property type="entry name" value="Znf_RING_CS"/>
</dbReference>
<name>A0A7M7P585_STRPU</name>
<dbReference type="CDD" id="cd03776">
    <property type="entry name" value="MATH_TRAF6"/>
    <property type="match status" value="1"/>
</dbReference>
<dbReference type="InterPro" id="IPR001293">
    <property type="entry name" value="Znf_TRAF"/>
</dbReference>
<evidence type="ECO:0000256" key="3">
    <source>
        <dbReference type="ARBA" id="ARBA00004502"/>
    </source>
</evidence>
<dbReference type="GO" id="GO:0141124">
    <property type="term" value="P:intracellular signaling cassette"/>
    <property type="evidence" value="ECO:0007669"/>
    <property type="project" value="UniProtKB-ARBA"/>
</dbReference>
<dbReference type="InterPro" id="IPR002083">
    <property type="entry name" value="MATH/TRAF_dom"/>
</dbReference>
<evidence type="ECO:0000256" key="12">
    <source>
        <dbReference type="ARBA" id="ARBA00022737"/>
    </source>
</evidence>
<dbReference type="EnsemblMetazoa" id="XM_030989749">
    <property type="protein sequence ID" value="XP_030845609"/>
    <property type="gene ID" value="LOC115925587"/>
</dbReference>
<evidence type="ECO:0000256" key="5">
    <source>
        <dbReference type="ARBA" id="ARBA00004906"/>
    </source>
</evidence>
<evidence type="ECO:0000256" key="18">
    <source>
        <dbReference type="PROSITE-ProRule" id="PRU00207"/>
    </source>
</evidence>
<protein>
    <recommendedName>
        <fullName evidence="7">RING-type E3 ubiquitin transferase</fullName>
        <ecNumber evidence="7">2.3.2.27</ecNumber>
    </recommendedName>
    <alternativeName>
        <fullName evidence="17">E3 ubiquitin-protein ligase TRAF6</fullName>
    </alternativeName>
</protein>
<keyword evidence="13 18" id="KW-0863">Zinc-finger</keyword>
<evidence type="ECO:0000256" key="14">
    <source>
        <dbReference type="ARBA" id="ARBA00022786"/>
    </source>
</evidence>
<dbReference type="Gene3D" id="3.30.40.10">
    <property type="entry name" value="Zinc/RING finger domain, C3HC4 (zinc finger)"/>
    <property type="match status" value="3"/>
</dbReference>
<keyword evidence="19" id="KW-0175">Coiled coil</keyword>
<organism evidence="24 25">
    <name type="scientific">Strongylocentrotus purpuratus</name>
    <name type="common">Purple sea urchin</name>
    <dbReference type="NCBI Taxonomy" id="7668"/>
    <lineage>
        <taxon>Eukaryota</taxon>
        <taxon>Metazoa</taxon>
        <taxon>Echinodermata</taxon>
        <taxon>Eleutherozoa</taxon>
        <taxon>Echinozoa</taxon>
        <taxon>Echinoidea</taxon>
        <taxon>Euechinoidea</taxon>
        <taxon>Echinacea</taxon>
        <taxon>Camarodonta</taxon>
        <taxon>Echinidea</taxon>
        <taxon>Strongylocentrotidae</taxon>
        <taxon>Strongylocentrotus</taxon>
    </lineage>
</organism>
<dbReference type="GO" id="GO:0031663">
    <property type="term" value="P:lipopolysaccharide-mediated signaling pathway"/>
    <property type="evidence" value="ECO:0000318"/>
    <property type="project" value="GO_Central"/>
</dbReference>
<dbReference type="EC" id="2.3.2.27" evidence="7"/>
<evidence type="ECO:0000259" key="21">
    <source>
        <dbReference type="PROSITE" id="PS50089"/>
    </source>
</evidence>
<dbReference type="InParanoid" id="A0A7M7P585"/>
<dbReference type="Pfam" id="PF13923">
    <property type="entry name" value="zf-C3HC4_2"/>
    <property type="match status" value="1"/>
</dbReference>
<dbReference type="Proteomes" id="UP000007110">
    <property type="component" value="Unassembled WGS sequence"/>
</dbReference>
<evidence type="ECO:0000256" key="9">
    <source>
        <dbReference type="ARBA" id="ARBA00022677"/>
    </source>
</evidence>
<dbReference type="SMART" id="SM00184">
    <property type="entry name" value="RING"/>
    <property type="match status" value="1"/>
</dbReference>
<dbReference type="GO" id="GO:0005811">
    <property type="term" value="C:lipid droplet"/>
    <property type="evidence" value="ECO:0007669"/>
    <property type="project" value="UniProtKB-SubCell"/>
</dbReference>
<feature type="region of interest" description="Disordered" evidence="20">
    <location>
        <begin position="1"/>
        <end position="53"/>
    </location>
</feature>
<evidence type="ECO:0000256" key="13">
    <source>
        <dbReference type="ARBA" id="ARBA00022771"/>
    </source>
</evidence>